<reference evidence="3 4" key="1">
    <citation type="submission" date="2024-04" db="EMBL/GenBank/DDBJ databases">
        <title>Human intestinal bacterial collection.</title>
        <authorList>
            <person name="Pauvert C."/>
            <person name="Hitch T.C.A."/>
            <person name="Clavel T."/>
        </authorList>
    </citation>
    <scope>NUCLEOTIDE SEQUENCE [LARGE SCALE GENOMIC DNA]</scope>
    <source>
        <strain evidence="3 4">CLA-AA-H197</strain>
    </source>
</reference>
<comment type="caution">
    <text evidence="3">The sequence shown here is derived from an EMBL/GenBank/DDBJ whole genome shotgun (WGS) entry which is preliminary data.</text>
</comment>
<proteinExistence type="predicted"/>
<keyword evidence="2" id="KW-1133">Transmembrane helix</keyword>
<feature type="compositionally biased region" description="Low complexity" evidence="1">
    <location>
        <begin position="59"/>
        <end position="71"/>
    </location>
</feature>
<dbReference type="RefSeq" id="WP_349181823.1">
    <property type="nucleotide sequence ID" value="NZ_JBBNGS010000004.1"/>
</dbReference>
<accession>A0ABV1IFK5</accession>
<evidence type="ECO:0000313" key="3">
    <source>
        <dbReference type="EMBL" id="MEQ2637346.1"/>
    </source>
</evidence>
<keyword evidence="2" id="KW-0472">Membrane</keyword>
<name>A0ABV1IFK5_9ACTN</name>
<protein>
    <submittedName>
        <fullName evidence="3">Uncharacterized protein</fullName>
    </submittedName>
</protein>
<keyword evidence="2" id="KW-0812">Transmembrane</keyword>
<feature type="region of interest" description="Disordered" evidence="1">
    <location>
        <begin position="1"/>
        <end position="104"/>
    </location>
</feature>
<evidence type="ECO:0000256" key="1">
    <source>
        <dbReference type="SAM" id="MobiDB-lite"/>
    </source>
</evidence>
<gene>
    <name evidence="3" type="ORF">AAAT05_03180</name>
</gene>
<dbReference type="EMBL" id="JBBNGS010000004">
    <property type="protein sequence ID" value="MEQ2637346.1"/>
    <property type="molecule type" value="Genomic_DNA"/>
</dbReference>
<sequence>MVTNQFGRHGAPSHAAHSAAGRPSAGRAAGHAPSAADGQRLTTIHAGQGARITTRENASEAADAARANAQRRFAKRHSSPQLTAVANGARRDGGSHASHAAEGPERTGKNILKVVLLAIGVLLVLALLVRLVTGLLTGGQESDQQQAARPDAEPTQAEQIANEQQQVEVSVGESVTFQGQSFSISQDGGTYSVTRDGAVVFNLEGTPTGLVLYNGSLVVPENRDGGWDVVSYMIADGSVPAYVMGADGNAAGGSGDIQSATLDGSALKVTDSTGATTSVALG</sequence>
<evidence type="ECO:0000256" key="2">
    <source>
        <dbReference type="SAM" id="Phobius"/>
    </source>
</evidence>
<evidence type="ECO:0000313" key="4">
    <source>
        <dbReference type="Proteomes" id="UP001478817"/>
    </source>
</evidence>
<keyword evidence="4" id="KW-1185">Reference proteome</keyword>
<feature type="compositionally biased region" description="Low complexity" evidence="1">
    <location>
        <begin position="7"/>
        <end position="36"/>
    </location>
</feature>
<feature type="transmembrane region" description="Helical" evidence="2">
    <location>
        <begin position="114"/>
        <end position="136"/>
    </location>
</feature>
<dbReference type="Proteomes" id="UP001478817">
    <property type="component" value="Unassembled WGS sequence"/>
</dbReference>
<organism evidence="3 4">
    <name type="scientific">Paratractidigestivibacter faecalis</name>
    <dbReference type="NCBI Taxonomy" id="2292441"/>
    <lineage>
        <taxon>Bacteria</taxon>
        <taxon>Bacillati</taxon>
        <taxon>Actinomycetota</taxon>
        <taxon>Coriobacteriia</taxon>
        <taxon>Coriobacteriales</taxon>
        <taxon>Atopobiaceae</taxon>
        <taxon>Paratractidigestivibacter</taxon>
    </lineage>
</organism>